<accession>A0AAD9GZL9</accession>
<name>A0AAD9GZL9_9STRA</name>
<organism evidence="1 2">
    <name type="scientific">Phytophthora citrophthora</name>
    <dbReference type="NCBI Taxonomy" id="4793"/>
    <lineage>
        <taxon>Eukaryota</taxon>
        <taxon>Sar</taxon>
        <taxon>Stramenopiles</taxon>
        <taxon>Oomycota</taxon>
        <taxon>Peronosporomycetes</taxon>
        <taxon>Peronosporales</taxon>
        <taxon>Peronosporaceae</taxon>
        <taxon>Phytophthora</taxon>
    </lineage>
</organism>
<dbReference type="AlphaFoldDB" id="A0AAD9GZL9"/>
<protein>
    <submittedName>
        <fullName evidence="1">Uncharacterized protein</fullName>
    </submittedName>
</protein>
<keyword evidence="2" id="KW-1185">Reference proteome</keyword>
<gene>
    <name evidence="1" type="ORF">P3T76_001697</name>
</gene>
<sequence length="67" mass="7178">MEENIVAGFEWGLQSIGHERFGVRRGGISGGRLTQTCADLLNCVENPLVAVEMTLRGSGEQTPCTAN</sequence>
<dbReference type="EMBL" id="JASMQC010000002">
    <property type="protein sequence ID" value="KAK1947687.1"/>
    <property type="molecule type" value="Genomic_DNA"/>
</dbReference>
<comment type="caution">
    <text evidence="1">The sequence shown here is derived from an EMBL/GenBank/DDBJ whole genome shotgun (WGS) entry which is preliminary data.</text>
</comment>
<proteinExistence type="predicted"/>
<reference evidence="1" key="1">
    <citation type="submission" date="2023-08" db="EMBL/GenBank/DDBJ databases">
        <title>Reference Genome Resource for the Citrus Pathogen Phytophthora citrophthora.</title>
        <authorList>
            <person name="Moller H."/>
            <person name="Coetzee B."/>
            <person name="Rose L.J."/>
            <person name="Van Niekerk J.M."/>
        </authorList>
    </citation>
    <scope>NUCLEOTIDE SEQUENCE</scope>
    <source>
        <strain evidence="1">STE-U-9442</strain>
    </source>
</reference>
<evidence type="ECO:0000313" key="2">
    <source>
        <dbReference type="Proteomes" id="UP001259832"/>
    </source>
</evidence>
<evidence type="ECO:0000313" key="1">
    <source>
        <dbReference type="EMBL" id="KAK1947687.1"/>
    </source>
</evidence>
<dbReference type="Proteomes" id="UP001259832">
    <property type="component" value="Unassembled WGS sequence"/>
</dbReference>